<evidence type="ECO:0000313" key="2">
    <source>
        <dbReference type="Proteomes" id="UP000198729"/>
    </source>
</evidence>
<protein>
    <submittedName>
        <fullName evidence="1">Uncharacterized protein</fullName>
    </submittedName>
</protein>
<dbReference type="EMBL" id="FMWO01000040">
    <property type="protein sequence ID" value="SCZ85014.1"/>
    <property type="molecule type" value="Genomic_DNA"/>
</dbReference>
<sequence length="54" mass="6088">MFIGDLIGIWGGLTHMKDRCSKKKNHVPLVINACLCDPGGAFFWDTRPCMPPLW</sequence>
<evidence type="ECO:0000313" key="1">
    <source>
        <dbReference type="EMBL" id="SCZ85014.1"/>
    </source>
</evidence>
<reference evidence="1 2" key="1">
    <citation type="submission" date="2016-10" db="EMBL/GenBank/DDBJ databases">
        <authorList>
            <person name="de Groot N.N."/>
        </authorList>
    </citation>
    <scope>NUCLEOTIDE SEQUENCE [LARGE SCALE GENOMIC DNA]</scope>
    <source>
        <strain evidence="1">1</strain>
    </source>
</reference>
<keyword evidence="2" id="KW-1185">Reference proteome</keyword>
<dbReference type="Proteomes" id="UP000198729">
    <property type="component" value="Unassembled WGS sequence"/>
</dbReference>
<organism evidence="1 2">
    <name type="scientific">Nitrosomonas mobilis</name>
    <dbReference type="NCBI Taxonomy" id="51642"/>
    <lineage>
        <taxon>Bacteria</taxon>
        <taxon>Pseudomonadati</taxon>
        <taxon>Pseudomonadota</taxon>
        <taxon>Betaproteobacteria</taxon>
        <taxon>Nitrosomonadales</taxon>
        <taxon>Nitrosomonadaceae</taxon>
        <taxon>Nitrosomonas</taxon>
    </lineage>
</organism>
<gene>
    <name evidence="1" type="ORF">NSMM_330034</name>
</gene>
<proteinExistence type="predicted"/>
<dbReference type="AlphaFoldDB" id="A0A1G5SCT8"/>
<accession>A0A1G5SCT8</accession>
<name>A0A1G5SCT8_9PROT</name>